<protein>
    <submittedName>
        <fullName evidence="2">Uncharacterized protein</fullName>
    </submittedName>
</protein>
<dbReference type="EMBL" id="PDYF01000017">
    <property type="protein sequence ID" value="PHU34572.1"/>
    <property type="molecule type" value="Genomic_DNA"/>
</dbReference>
<evidence type="ECO:0000313" key="3">
    <source>
        <dbReference type="Proteomes" id="UP000225889"/>
    </source>
</evidence>
<sequence length="138" mass="15392">MLAWIRKFNLKKAGYISVSIGLFTIIVHILVITGVLPYLWVNGGRSESFEVAKQTSISSIIILLISIVITLIASQIIPIKFNKFWGIVVSVFLIVLLPLSFIGIIQQLLGTVFEKCVMSLVTIIGFIAAVRIAFEKRW</sequence>
<reference evidence="2 3" key="1">
    <citation type="submission" date="2017-10" db="EMBL/GenBank/DDBJ databases">
        <title>Resolving the taxonomy of Roseburia spp., Eubacterium rectale and Agathobacter spp. through phylogenomic analysis.</title>
        <authorList>
            <person name="Sheridan P.O."/>
            <person name="Walker A.W."/>
            <person name="Duncan S.H."/>
            <person name="Scott K.P."/>
            <person name="Toole P.W.O."/>
            <person name="Luis P."/>
            <person name="Flint H.J."/>
        </authorList>
    </citation>
    <scope>NUCLEOTIDE SEQUENCE [LARGE SCALE GENOMIC DNA]</scope>
    <source>
        <strain evidence="2 3">JK626</strain>
    </source>
</reference>
<accession>A0A2G3DU83</accession>
<evidence type="ECO:0000256" key="1">
    <source>
        <dbReference type="SAM" id="Phobius"/>
    </source>
</evidence>
<organism evidence="2 3">
    <name type="scientific">Pseudobutyrivibrio ruminis</name>
    <dbReference type="NCBI Taxonomy" id="46206"/>
    <lineage>
        <taxon>Bacteria</taxon>
        <taxon>Bacillati</taxon>
        <taxon>Bacillota</taxon>
        <taxon>Clostridia</taxon>
        <taxon>Lachnospirales</taxon>
        <taxon>Lachnospiraceae</taxon>
        <taxon>Pseudobutyrivibrio</taxon>
    </lineage>
</organism>
<reference evidence="2 3" key="2">
    <citation type="submission" date="2017-10" db="EMBL/GenBank/DDBJ databases">
        <authorList>
            <person name="Banno H."/>
            <person name="Chua N.-H."/>
        </authorList>
    </citation>
    <scope>NUCLEOTIDE SEQUENCE [LARGE SCALE GENOMIC DNA]</scope>
    <source>
        <strain evidence="2 3">JK626</strain>
    </source>
</reference>
<proteinExistence type="predicted"/>
<gene>
    <name evidence="2" type="ORF">CSX01_09140</name>
</gene>
<evidence type="ECO:0000313" key="2">
    <source>
        <dbReference type="EMBL" id="PHU34572.1"/>
    </source>
</evidence>
<keyword evidence="1" id="KW-1133">Transmembrane helix</keyword>
<feature type="transmembrane region" description="Helical" evidence="1">
    <location>
        <begin position="117"/>
        <end position="134"/>
    </location>
</feature>
<feature type="transmembrane region" description="Helical" evidence="1">
    <location>
        <begin position="56"/>
        <end position="77"/>
    </location>
</feature>
<dbReference type="AlphaFoldDB" id="A0A2G3DU83"/>
<feature type="transmembrane region" description="Helical" evidence="1">
    <location>
        <begin position="12"/>
        <end position="36"/>
    </location>
</feature>
<feature type="transmembrane region" description="Helical" evidence="1">
    <location>
        <begin position="84"/>
        <end position="105"/>
    </location>
</feature>
<comment type="caution">
    <text evidence="2">The sequence shown here is derived from an EMBL/GenBank/DDBJ whole genome shotgun (WGS) entry which is preliminary data.</text>
</comment>
<dbReference type="RefSeq" id="WP_090487413.1">
    <property type="nucleotide sequence ID" value="NZ_PDYF01000017.1"/>
</dbReference>
<keyword evidence="1" id="KW-0812">Transmembrane</keyword>
<name>A0A2G3DU83_9FIRM</name>
<keyword evidence="1" id="KW-0472">Membrane</keyword>
<dbReference type="Proteomes" id="UP000225889">
    <property type="component" value="Unassembled WGS sequence"/>
</dbReference>